<dbReference type="SUPFAM" id="SSF52266">
    <property type="entry name" value="SGNH hydrolase"/>
    <property type="match status" value="1"/>
</dbReference>
<proteinExistence type="predicted"/>
<dbReference type="RefSeq" id="WP_164039996.1">
    <property type="nucleotide sequence ID" value="NZ_JAAGNZ010000001.1"/>
</dbReference>
<organism evidence="3 4">
    <name type="scientific">Spirosoma agri</name>
    <dbReference type="NCBI Taxonomy" id="1987381"/>
    <lineage>
        <taxon>Bacteria</taxon>
        <taxon>Pseudomonadati</taxon>
        <taxon>Bacteroidota</taxon>
        <taxon>Cytophagia</taxon>
        <taxon>Cytophagales</taxon>
        <taxon>Cytophagaceae</taxon>
        <taxon>Spirosoma</taxon>
    </lineage>
</organism>
<dbReference type="Proteomes" id="UP000477386">
    <property type="component" value="Unassembled WGS sequence"/>
</dbReference>
<dbReference type="InterPro" id="IPR013830">
    <property type="entry name" value="SGNH_hydro"/>
</dbReference>
<dbReference type="Pfam" id="PF13472">
    <property type="entry name" value="Lipase_GDSL_2"/>
    <property type="match status" value="1"/>
</dbReference>
<dbReference type="GO" id="GO:0016788">
    <property type="term" value="F:hydrolase activity, acting on ester bonds"/>
    <property type="evidence" value="ECO:0007669"/>
    <property type="project" value="UniProtKB-ARBA"/>
</dbReference>
<keyword evidence="4" id="KW-1185">Reference proteome</keyword>
<name>A0A6M0IJ30_9BACT</name>
<evidence type="ECO:0000256" key="1">
    <source>
        <dbReference type="SAM" id="SignalP"/>
    </source>
</evidence>
<dbReference type="CDD" id="cd00229">
    <property type="entry name" value="SGNH_hydrolase"/>
    <property type="match status" value="1"/>
</dbReference>
<dbReference type="InterPro" id="IPR036514">
    <property type="entry name" value="SGNH_hydro_sf"/>
</dbReference>
<evidence type="ECO:0000313" key="3">
    <source>
        <dbReference type="EMBL" id="NEU68296.1"/>
    </source>
</evidence>
<feature type="domain" description="SGNH hydrolase-type esterase" evidence="2">
    <location>
        <begin position="69"/>
        <end position="310"/>
    </location>
</feature>
<keyword evidence="1" id="KW-0732">Signal</keyword>
<dbReference type="AlphaFoldDB" id="A0A6M0IJ30"/>
<feature type="signal peptide" evidence="1">
    <location>
        <begin position="1"/>
        <end position="17"/>
    </location>
</feature>
<feature type="chain" id="PRO_5026687125" evidence="1">
    <location>
        <begin position="18"/>
        <end position="670"/>
    </location>
</feature>
<protein>
    <submittedName>
        <fullName evidence="3">SGNH/GDSL hydrolase family protein</fullName>
    </submittedName>
</protein>
<dbReference type="EMBL" id="JAAGNZ010000001">
    <property type="protein sequence ID" value="NEU68296.1"/>
    <property type="molecule type" value="Genomic_DNA"/>
</dbReference>
<evidence type="ECO:0000313" key="4">
    <source>
        <dbReference type="Proteomes" id="UP000477386"/>
    </source>
</evidence>
<keyword evidence="3" id="KW-0378">Hydrolase</keyword>
<sequence>MKKILVFLLLCAGLVQAQVYKPSGGSGTTSYTPTGTGSESVMVADALNIVSVGGLGDFSPDNVLFLFSGDSTTEQDQGSGYGFDRLTELRKPGEVLERVVGTVSFGASGHRLDDWLTGAAATPPTIVTTNAGINQWDYYGHKPSGATSLATQLNWRAGKADKVCWVVCYGINDLILYAATGNLTQAQISDYIAQRLRTAITRIQKAYPKDKIILRTPNPMTARPFTAGQGFPSSTAYPNFGQDLPTDQALVEKWNQGLRNGYLAVRNDFSGVRLFDTWDRVFGQSTTTLTAGTQLPLLGDLVHPSGAGYSARASAFAEFLVPPSTLINQAKKYDAELKVTNLGGNVWDYYPGYFRGDVRYKKVADLKLVGIGSNYVDLGMSLTAFTAATGQKAIYVVINSKAAQYFSNYAASVSGANTRLTGVSPTGAMQATGGNTIEIYQDNTFSFIANDSYVDTQVKNSKEYYVGTIAGGGVGYIDFVFSSDSPRLSTKYLGGFKAGQLAVGGTTSAIVSLSTGNPTRSSTTSARYVRTTGMGSTDYSSYVGKPAALFFADDKPSPRAYEAVFTLRSVIPHAQNNRGFVHCPLTMADGATLSIFLTEPIAQSVTVDVYNKTYPTNTLIGTITIPANQGSATLTTGNPSTVGAGQIYEFVITSATSQATGVVGLAVTPN</sequence>
<comment type="caution">
    <text evidence="3">The sequence shown here is derived from an EMBL/GenBank/DDBJ whole genome shotgun (WGS) entry which is preliminary data.</text>
</comment>
<gene>
    <name evidence="3" type="ORF">GK091_15495</name>
</gene>
<dbReference type="Gene3D" id="3.40.50.1110">
    <property type="entry name" value="SGNH hydrolase"/>
    <property type="match status" value="1"/>
</dbReference>
<accession>A0A6M0IJ30</accession>
<reference evidence="3 4" key="1">
    <citation type="submission" date="2020-02" db="EMBL/GenBank/DDBJ databases">
        <title>Draft genome sequence of two Spirosoma agri KCTC 52727 and Spirosoma terrae KCTC 52035.</title>
        <authorList>
            <person name="Rojas J."/>
            <person name="Ambika Manirajan B."/>
            <person name="Ratering S."/>
            <person name="Suarez C."/>
            <person name="Schnell S."/>
        </authorList>
    </citation>
    <scope>NUCLEOTIDE SEQUENCE [LARGE SCALE GENOMIC DNA]</scope>
    <source>
        <strain evidence="3 4">KCTC 52727</strain>
    </source>
</reference>
<evidence type="ECO:0000259" key="2">
    <source>
        <dbReference type="Pfam" id="PF13472"/>
    </source>
</evidence>